<keyword evidence="4" id="KW-0963">Cytoplasm</keyword>
<dbReference type="InterPro" id="IPR016024">
    <property type="entry name" value="ARM-type_fold"/>
</dbReference>
<evidence type="ECO:0000259" key="11">
    <source>
        <dbReference type="Pfam" id="PF16507"/>
    </source>
</evidence>
<dbReference type="GO" id="GO:0016504">
    <property type="term" value="F:peptidase activator activity"/>
    <property type="evidence" value="ECO:0007669"/>
    <property type="project" value="InterPro"/>
</dbReference>
<dbReference type="EMBL" id="CCBN010000012">
    <property type="protein sequence ID" value="CDO55902.1"/>
    <property type="molecule type" value="Genomic_DNA"/>
</dbReference>
<evidence type="ECO:0000256" key="7">
    <source>
        <dbReference type="ARBA" id="ARBA00023204"/>
    </source>
</evidence>
<feature type="domain" description="Proteasome activator Blm10 N-terminal" evidence="12">
    <location>
        <begin position="12"/>
        <end position="54"/>
    </location>
</feature>
<feature type="domain" description="Proteasome activator complex subunit 4-like HEAT repeat-like" evidence="13">
    <location>
        <begin position="1377"/>
        <end position="1589"/>
    </location>
</feature>
<sequence>MSDDKPDFDTIIRSKPRVFPYREILPYKVESQAEIIAHLDHIITNIYISLKAMDSDYSVGTSVNQSVLHWTRELNAWMQLKFDMSLATKVKLARLYYDLALADFDGYPLEKIVNTFSWLIGDRDFVLNVKPADLNLPLEPLVAFLKATAFPSPFHKSKIHLSKSLSTMCRLASEARMFFDPADTMKIYQEFLPLCSSRLTGSTANYMIHCLLPGISFRGPPAPISPSYTLPTILRNWKLLNRSLRNDVYVFQLLAVIAPDALESNFPVTECGIFTKDQLSFVFTNILKFLEISVSQGGSPYTFQDEDLRFRQPQEKMKSIFEIAKLIVFSMAGDECLKSGGIMDSLECLINSIETFFHPSNNGSWTYSICHLLDVLVQHFLYRWNMEHNGENELPEGRKLTDKVKDRFVLILRTVAFMSIHSKSSTASASGLSALNGLAFLSPNLIIPLVLKEVYPSLQGVVETHRTMTSLKAISGLARIIARTPRYAIHLSTLLNLAIPGIDTNDLNKTFQSLSFIQAVALNVPLWDLSTEVGSGLAMQYISNDVAYLEELAIGSSFSDTDTSSDEENEFRKTVTDLPVYEEELLQQIWNSSTYSFGEFVSHFLERVFTLIENLPDPSVTKARATQESNVVTILAPTFSAVMAALPPESYEDVITHILDFITNNVFYSACDAIALICSNVIKDNPELSFPRFFPVLKANIEQEILENGAGSTRSGTEILPRDRTLIWYLGILNMSLAHAGAPILKFKQELLELTMFLRDKCKGSIVYHISNTVHHALMSLSTITVVDSGIVPDRFSKKAGIDITTKNWGEKLDPRKLSLKWRTPSREEVEYSIELFEAHVNKSLNAIFGIISGTSKGASVTDVSDIFSSNLTYLRTANSGIAYLLDPSFKESHPDLFRTTDPSSHGPADTSDVDSHIDDEAVDPSEASDMHSGIDDDDDDMMEEVYPEGDVDVVPGDDLEIDNGILELRKLRQYPTDYFFSKDTKDSDPLYLKLHELHVKIGNSLSKIHSHLVTNRESDIATFKALLFAYKVWFADVGVERTAKITENLNNIYSYETNKYRVDGLRKDFPRALLAKRALLYHNARIYHNCGPRKMTPLDKNLLNNILISSVSIYPDVSRNAQSSLESSVKALSKSRVYVVDWIVNDVLTSLQDKELLRAESGLRVLGLRILQSHIKKNFDNAINFVQIMNLALKADKLTLNNLSLSLVNTLSQSVTVPVVINLVTPNSLEGIRPSSDVTAQIEKLKHRQNAKSQSIKGKFSELEQLLLKNLDGEQHWKLVSINLMFLLLFLGNVDPLYECPPAILIKLNEYSLHSHPGVRYVARNSLDSFYLRTFQLAPFNYDIKAAVEPDRLRENEFLVDTSEPGFYEKFQAEMKNWEHPTYYIDRANIHHHIWPKYFVADKVLDEDILKLSERDVKTFSTLGQSYDIAWLKKFIETRSEERQSGTDYVSNQATSYLTHVIRIMDLGFTSIKIDEFLDTVDGQFDITDKNSHRCLSEIMTSLMESLVFSDSKSAKTKLDYVFNKFTTTIIENMTRDVQSYWRDFVISIISTIDFRRVYPIVKFLLDFKLESSSGSLFRESLRIQLLQECIHLDPVNKPDVSYVEYFWSHLDYSKKSVCPDIGRLLTDLEFCSNLDTPCSVTEALKENAAYGDLGCEVSVLTPESESRVRKAFAKLEELRLERNSVVEHSSESSYVLAATTISEFLLEAVSWSFGVGYVKLFPSVIIPALLEFFNISEEVQLGATAVRLIRKFGNLPCPKIYLQSHIEAIVKVASSATNWHQRLAMLSYIQTFFFRQLFVMTSEQRLLFVISASNMLNDSQLEVRETAAETLSGMIRCSPIQEQAQLIKTLSTKFNTLLSTYKFPKPKRNRTGAIIPSGTATPSSEYQQISLKRHAAVLGLGALVAAFPYKSPPPKWVPQILATLAVVASDPGMVGKSVKTLLGDFKNTRNDTWHVDSKAFTTEQLEDLEGVLWKNYFV</sequence>
<comment type="similarity">
    <text evidence="3">Belongs to the BLM10 family.</text>
</comment>
<gene>
    <name evidence="14" type="ORF">BN980_GECA12s04135g</name>
</gene>
<dbReference type="SUPFAM" id="SSF48371">
    <property type="entry name" value="ARM repeat"/>
    <property type="match status" value="2"/>
</dbReference>
<evidence type="ECO:0000256" key="4">
    <source>
        <dbReference type="ARBA" id="ARBA00022490"/>
    </source>
</evidence>
<keyword evidence="8" id="KW-0539">Nucleus</keyword>
<name>A0A0J9XF72_GEOCN</name>
<comment type="subcellular location">
    <subcellularLocation>
        <location evidence="2">Cytoplasm</location>
    </subcellularLocation>
    <subcellularLocation>
        <location evidence="1">Nucleus speckle</location>
    </subcellularLocation>
</comment>
<dbReference type="PANTHER" id="PTHR32170:SF3">
    <property type="entry name" value="PROTEASOME ACTIVATOR COMPLEX SUBUNIT 4"/>
    <property type="match status" value="1"/>
</dbReference>
<evidence type="ECO:0000256" key="6">
    <source>
        <dbReference type="ARBA" id="ARBA00022763"/>
    </source>
</evidence>
<dbReference type="InterPro" id="IPR055455">
    <property type="entry name" value="HEAT_PSME4"/>
</dbReference>
<dbReference type="Gene3D" id="1.25.10.10">
    <property type="entry name" value="Leucine-rich Repeat Variant"/>
    <property type="match status" value="1"/>
</dbReference>
<evidence type="ECO:0000256" key="3">
    <source>
        <dbReference type="ARBA" id="ARBA00005739"/>
    </source>
</evidence>
<evidence type="ECO:0000259" key="13">
    <source>
        <dbReference type="Pfam" id="PF23096"/>
    </source>
</evidence>
<organism evidence="14 15">
    <name type="scientific">Geotrichum candidum</name>
    <name type="common">Oospora lactis</name>
    <name type="synonym">Dipodascus geotrichum</name>
    <dbReference type="NCBI Taxonomy" id="1173061"/>
    <lineage>
        <taxon>Eukaryota</taxon>
        <taxon>Fungi</taxon>
        <taxon>Dikarya</taxon>
        <taxon>Ascomycota</taxon>
        <taxon>Saccharomycotina</taxon>
        <taxon>Dipodascomycetes</taxon>
        <taxon>Dipodascales</taxon>
        <taxon>Dipodascaceae</taxon>
        <taxon>Geotrichum</taxon>
    </lineage>
</organism>
<dbReference type="InterPro" id="IPR035309">
    <property type="entry name" value="PSME4"/>
</dbReference>
<dbReference type="Pfam" id="PF23096">
    <property type="entry name" value="HEAT_PSME4"/>
    <property type="match status" value="1"/>
</dbReference>
<dbReference type="PANTHER" id="PTHR32170">
    <property type="entry name" value="PROTEASOME ACTIVATOR COMPLEX SUBUNIT 4"/>
    <property type="match status" value="1"/>
</dbReference>
<evidence type="ECO:0000259" key="10">
    <source>
        <dbReference type="Pfam" id="PF11919"/>
    </source>
</evidence>
<dbReference type="InterPro" id="IPR021843">
    <property type="entry name" value="PSME4_C"/>
</dbReference>
<accession>A0A0J9XF72</accession>
<evidence type="ECO:0000256" key="1">
    <source>
        <dbReference type="ARBA" id="ARBA00004324"/>
    </source>
</evidence>
<dbReference type="InterPro" id="IPR032430">
    <property type="entry name" value="Blm10_mid"/>
</dbReference>
<evidence type="ECO:0000256" key="9">
    <source>
        <dbReference type="SAM" id="MobiDB-lite"/>
    </source>
</evidence>
<evidence type="ECO:0000259" key="12">
    <source>
        <dbReference type="Pfam" id="PF16547"/>
    </source>
</evidence>
<feature type="domain" description="Proteasome activator Blm10 middle HEAT repeats region" evidence="11">
    <location>
        <begin position="346"/>
        <end position="886"/>
    </location>
</feature>
<evidence type="ECO:0000256" key="8">
    <source>
        <dbReference type="ARBA" id="ARBA00023242"/>
    </source>
</evidence>
<dbReference type="STRING" id="1173061.A0A0J9XF72"/>
<dbReference type="Pfam" id="PF11919">
    <property type="entry name" value="PSME4_C"/>
    <property type="match status" value="1"/>
</dbReference>
<proteinExistence type="inferred from homology"/>
<dbReference type="GO" id="GO:0010499">
    <property type="term" value="P:proteasomal ubiquitin-independent protein catabolic process"/>
    <property type="evidence" value="ECO:0007669"/>
    <property type="project" value="TreeGrafter"/>
</dbReference>
<dbReference type="Proteomes" id="UP000242525">
    <property type="component" value="Unassembled WGS sequence"/>
</dbReference>
<dbReference type="Pfam" id="PF16547">
    <property type="entry name" value="BLM10_N"/>
    <property type="match status" value="1"/>
</dbReference>
<evidence type="ECO:0000313" key="15">
    <source>
        <dbReference type="Proteomes" id="UP000242525"/>
    </source>
</evidence>
<keyword evidence="6" id="KW-0227">DNA damage</keyword>
<dbReference type="GO" id="GO:0005829">
    <property type="term" value="C:cytosol"/>
    <property type="evidence" value="ECO:0007669"/>
    <property type="project" value="TreeGrafter"/>
</dbReference>
<dbReference type="OrthoDB" id="17907at2759"/>
<dbReference type="GO" id="GO:0016607">
    <property type="term" value="C:nuclear speck"/>
    <property type="evidence" value="ECO:0007669"/>
    <property type="project" value="UniProtKB-SubCell"/>
</dbReference>
<dbReference type="InterPro" id="IPR011989">
    <property type="entry name" value="ARM-like"/>
</dbReference>
<keyword evidence="14" id="KW-0647">Proteasome</keyword>
<dbReference type="GO" id="GO:0070628">
    <property type="term" value="F:proteasome binding"/>
    <property type="evidence" value="ECO:0007669"/>
    <property type="project" value="InterPro"/>
</dbReference>
<keyword evidence="15" id="KW-1185">Reference proteome</keyword>
<evidence type="ECO:0000256" key="2">
    <source>
        <dbReference type="ARBA" id="ARBA00004496"/>
    </source>
</evidence>
<dbReference type="Pfam" id="PF16507">
    <property type="entry name" value="HEAT_PSME4_mid"/>
    <property type="match status" value="1"/>
</dbReference>
<feature type="region of interest" description="Disordered" evidence="9">
    <location>
        <begin position="896"/>
        <end position="938"/>
    </location>
</feature>
<comment type="caution">
    <text evidence="14">The sequence shown here is derived from an EMBL/GenBank/DDBJ whole genome shotgun (WGS) entry which is preliminary data.</text>
</comment>
<keyword evidence="5" id="KW-0677">Repeat</keyword>
<evidence type="ECO:0000313" key="14">
    <source>
        <dbReference type="EMBL" id="CDO55902.1"/>
    </source>
</evidence>
<dbReference type="InterPro" id="IPR032372">
    <property type="entry name" value="Blm10_N"/>
</dbReference>
<dbReference type="GO" id="GO:0000502">
    <property type="term" value="C:proteasome complex"/>
    <property type="evidence" value="ECO:0007669"/>
    <property type="project" value="UniProtKB-KW"/>
</dbReference>
<protein>
    <submittedName>
        <fullName evidence="14">Similar to Saccharomyces cerevisiae YFL007W BLM10 Proteasome activator subunit</fullName>
    </submittedName>
</protein>
<dbReference type="Gene3D" id="1.10.287.2210">
    <property type="match status" value="1"/>
</dbReference>
<dbReference type="GO" id="GO:0006281">
    <property type="term" value="P:DNA repair"/>
    <property type="evidence" value="ECO:0007669"/>
    <property type="project" value="UniProtKB-KW"/>
</dbReference>
<reference evidence="14" key="1">
    <citation type="submission" date="2014-03" db="EMBL/GenBank/DDBJ databases">
        <authorList>
            <person name="Casaregola S."/>
        </authorList>
    </citation>
    <scope>NUCLEOTIDE SEQUENCE [LARGE SCALE GENOMIC DNA]</scope>
    <source>
        <strain evidence="14">CLIB 918</strain>
    </source>
</reference>
<feature type="domain" description="Proteasome activator complex subunit 4 C-terminal" evidence="10">
    <location>
        <begin position="1893"/>
        <end position="1980"/>
    </location>
</feature>
<evidence type="ECO:0000256" key="5">
    <source>
        <dbReference type="ARBA" id="ARBA00022737"/>
    </source>
</evidence>
<keyword evidence="7" id="KW-0234">DNA repair</keyword>